<name>A0A9W6CW60_9MICO</name>
<evidence type="ECO:0000256" key="1">
    <source>
        <dbReference type="ARBA" id="ARBA00005820"/>
    </source>
</evidence>
<comment type="similarity">
    <text evidence="1">Belongs to the AfsR/DnrI/RedD regulatory family.</text>
</comment>
<dbReference type="InterPro" id="IPR001867">
    <property type="entry name" value="OmpR/PhoB-type_DNA-bd"/>
</dbReference>
<evidence type="ECO:0000259" key="4">
    <source>
        <dbReference type="PROSITE" id="PS51755"/>
    </source>
</evidence>
<dbReference type="Pfam" id="PF00486">
    <property type="entry name" value="Trans_reg_C"/>
    <property type="match status" value="1"/>
</dbReference>
<dbReference type="InterPro" id="IPR027417">
    <property type="entry name" value="P-loop_NTPase"/>
</dbReference>
<dbReference type="Gene3D" id="1.25.40.10">
    <property type="entry name" value="Tetratricopeptide repeat domain"/>
    <property type="match status" value="2"/>
</dbReference>
<dbReference type="InterPro" id="IPR036388">
    <property type="entry name" value="WH-like_DNA-bd_sf"/>
</dbReference>
<dbReference type="PANTHER" id="PTHR47691:SF3">
    <property type="entry name" value="HTH-TYPE TRANSCRIPTIONAL REGULATOR RV0890C-RELATED"/>
    <property type="match status" value="1"/>
</dbReference>
<evidence type="ECO:0000313" key="6">
    <source>
        <dbReference type="Proteomes" id="UP001144396"/>
    </source>
</evidence>
<dbReference type="PROSITE" id="PS51755">
    <property type="entry name" value="OMPR_PHOB"/>
    <property type="match status" value="1"/>
</dbReference>
<dbReference type="SMART" id="SM01043">
    <property type="entry name" value="BTAD"/>
    <property type="match status" value="1"/>
</dbReference>
<dbReference type="SUPFAM" id="SSF52540">
    <property type="entry name" value="P-loop containing nucleoside triphosphate hydrolases"/>
    <property type="match status" value="1"/>
</dbReference>
<dbReference type="AlphaFoldDB" id="A0A9W6CW60"/>
<comment type="caution">
    <text evidence="5">The sequence shown here is derived from an EMBL/GenBank/DDBJ whole genome shotgun (WGS) entry which is preliminary data.</text>
</comment>
<evidence type="ECO:0000256" key="2">
    <source>
        <dbReference type="ARBA" id="ARBA00023125"/>
    </source>
</evidence>
<dbReference type="SMART" id="SM00862">
    <property type="entry name" value="Trans_reg_C"/>
    <property type="match status" value="1"/>
</dbReference>
<dbReference type="InterPro" id="IPR011990">
    <property type="entry name" value="TPR-like_helical_dom_sf"/>
</dbReference>
<feature type="domain" description="OmpR/PhoB-type" evidence="4">
    <location>
        <begin position="1"/>
        <end position="92"/>
    </location>
</feature>
<dbReference type="InterPro" id="IPR016032">
    <property type="entry name" value="Sig_transdc_resp-reg_C-effctor"/>
</dbReference>
<gene>
    <name evidence="5" type="ORF">ARHIZOSPH14_18690</name>
</gene>
<dbReference type="SUPFAM" id="SSF48452">
    <property type="entry name" value="TPR-like"/>
    <property type="match status" value="3"/>
</dbReference>
<dbReference type="EMBL" id="BSDP01000001">
    <property type="protein sequence ID" value="GLI27627.1"/>
    <property type="molecule type" value="Genomic_DNA"/>
</dbReference>
<dbReference type="InterPro" id="IPR005158">
    <property type="entry name" value="BTAD"/>
</dbReference>
<proteinExistence type="inferred from homology"/>
<sequence length="1016" mass="106913">MLVRLFGAVAVGDGAGTVLGNGRSAAILALLALRPGAVVSVERLVDELWGADAPDETTHALRVAVSRLRTALAAAGLPGAVATRPGGYAIDVPRDEVDVTRFEDLASRGLAMTDADAALPVLEEALALRCAEPLGGFQYAEFAIAARDRLAELHHDALRRWAELATGAGRAAEVLAAVQPVLRDDPAHEGLWVALARAVHRDRGAADALRLIGRARAALAEAGLPAGPELLALDGGLRRELAPDEPHDPPHSLPAPVDRFIGREREVDGIGHLLGSRRLVTLVGPGGCGKTRLATEVGARALARFGERVWFVDLVGAEAPAAVPGVVVRALGLGPWAHDDPAAAVHGLLGDRSAVLVLDNCEHVIDAVAGAVQEILRTCPGVHILATSREALRVPGEHVLTVPSLPVPDRPAASESPDQAVARIADAPAVALFVERTRNASPGFELTAENAAAVARITRALDGIPLAIELAAVRTRTLSVTELAERLDDVFGALGAGSRTALPRHRTLQAALDWSHALLDPAEQRLLAALGTLRSPFGLDAAAATLGARPDTIEPAMAGLIEKSMVLVVRGRATRYRVLEPVRQYAAAKLREAGDLDDAVRRRDRWFADLARQSSQGHRRFEQVEWRARIRADRPNLLAAVESLVRRGERDPAADTALALGRYWQEFGLYEEGRRMLRAARAAHDLDAARRGALLLQEGWLAAHEGAHAPALALAAESLELADRRVDAMAIAAAESLVGSVLAELGDDRAARTRLDRAVAGFADANPTAFAMASINLAVVHAYAGRTDSALAALEPALRVPTPPDDHWARFVAGLVARMRGELVIAADELDAAIPALERVGSTFHASLARFERALVAHESGDDEAAVALAARILADADRGTAPLAPRIRARMLMARLLAARGDLARALAEAGRAADEARSTDTIGSIAESAEAVALLLEHRDPAVAARLVGAAGALRARLELARDAWEVDRFGPVAVDPPTTDPSATATSDLADAAYELVRAALATADAHTSPASA</sequence>
<dbReference type="Gene3D" id="3.40.50.300">
    <property type="entry name" value="P-loop containing nucleotide triphosphate hydrolases"/>
    <property type="match status" value="1"/>
</dbReference>
<dbReference type="PANTHER" id="PTHR47691">
    <property type="entry name" value="REGULATOR-RELATED"/>
    <property type="match status" value="1"/>
</dbReference>
<keyword evidence="6" id="KW-1185">Reference proteome</keyword>
<dbReference type="Gene3D" id="1.10.10.10">
    <property type="entry name" value="Winged helix-like DNA-binding domain superfamily/Winged helix DNA-binding domain"/>
    <property type="match status" value="1"/>
</dbReference>
<protein>
    <recommendedName>
        <fullName evidence="4">OmpR/PhoB-type domain-containing protein</fullName>
    </recommendedName>
</protein>
<dbReference type="RefSeq" id="WP_281884324.1">
    <property type="nucleotide sequence ID" value="NZ_BSDP01000001.1"/>
</dbReference>
<organism evidence="5 6">
    <name type="scientific">Agromyces rhizosphaerae</name>
    <dbReference type="NCBI Taxonomy" id="88374"/>
    <lineage>
        <taxon>Bacteria</taxon>
        <taxon>Bacillati</taxon>
        <taxon>Actinomycetota</taxon>
        <taxon>Actinomycetes</taxon>
        <taxon>Micrococcales</taxon>
        <taxon>Microbacteriaceae</taxon>
        <taxon>Agromyces</taxon>
    </lineage>
</organism>
<reference evidence="5" key="1">
    <citation type="submission" date="2022-12" db="EMBL/GenBank/DDBJ databases">
        <title>Reference genome sequencing for broad-spectrum identification of bacterial and archaeal isolates by mass spectrometry.</title>
        <authorList>
            <person name="Sekiguchi Y."/>
            <person name="Tourlousse D.M."/>
        </authorList>
    </citation>
    <scope>NUCLEOTIDE SEQUENCE</scope>
    <source>
        <strain evidence="5">14</strain>
    </source>
</reference>
<dbReference type="Pfam" id="PF03704">
    <property type="entry name" value="BTAD"/>
    <property type="match status" value="1"/>
</dbReference>
<dbReference type="GO" id="GO:0006355">
    <property type="term" value="P:regulation of DNA-templated transcription"/>
    <property type="evidence" value="ECO:0007669"/>
    <property type="project" value="InterPro"/>
</dbReference>
<dbReference type="SUPFAM" id="SSF46894">
    <property type="entry name" value="C-terminal effector domain of the bipartite response regulators"/>
    <property type="match status" value="1"/>
</dbReference>
<keyword evidence="2 3" id="KW-0238">DNA-binding</keyword>
<dbReference type="GO" id="GO:0003677">
    <property type="term" value="F:DNA binding"/>
    <property type="evidence" value="ECO:0007669"/>
    <property type="project" value="UniProtKB-UniRule"/>
</dbReference>
<dbReference type="GO" id="GO:0000160">
    <property type="term" value="P:phosphorelay signal transduction system"/>
    <property type="evidence" value="ECO:0007669"/>
    <property type="project" value="InterPro"/>
</dbReference>
<evidence type="ECO:0000256" key="3">
    <source>
        <dbReference type="PROSITE-ProRule" id="PRU01091"/>
    </source>
</evidence>
<dbReference type="Proteomes" id="UP001144396">
    <property type="component" value="Unassembled WGS sequence"/>
</dbReference>
<feature type="DNA-binding region" description="OmpR/PhoB-type" evidence="3">
    <location>
        <begin position="1"/>
        <end position="92"/>
    </location>
</feature>
<evidence type="ECO:0000313" key="5">
    <source>
        <dbReference type="EMBL" id="GLI27627.1"/>
    </source>
</evidence>
<accession>A0A9W6CW60</accession>